<dbReference type="RefSeq" id="WP_198876766.1">
    <property type="nucleotide sequence ID" value="NZ_JAEKMH010000002.1"/>
</dbReference>
<reference evidence="1" key="1">
    <citation type="submission" date="2020-12" db="EMBL/GenBank/DDBJ databases">
        <title>Devosia sp. MSA67 isolated from Mo River.</title>
        <authorList>
            <person name="Ma F."/>
            <person name="Zi Z."/>
        </authorList>
    </citation>
    <scope>NUCLEOTIDE SEQUENCE</scope>
    <source>
        <strain evidence="1">MSA67</strain>
    </source>
</reference>
<dbReference type="AlphaFoldDB" id="A0A934MKW7"/>
<evidence type="ECO:0000313" key="2">
    <source>
        <dbReference type="Proteomes" id="UP000602124"/>
    </source>
</evidence>
<sequence>MSAILVEALKSIIALTLSLSNHHAPSQRSIAGTTDIANAAFASDIND</sequence>
<protein>
    <submittedName>
        <fullName evidence="1">Uncharacterized protein</fullName>
    </submittedName>
</protein>
<keyword evidence="2" id="KW-1185">Reference proteome</keyword>
<accession>A0A934MKW7</accession>
<proteinExistence type="predicted"/>
<gene>
    <name evidence="1" type="ORF">JEQ47_12785</name>
</gene>
<name>A0A934MKW7_9HYPH</name>
<organism evidence="1 2">
    <name type="scientific">Devosia sediminis</name>
    <dbReference type="NCBI Taxonomy" id="2798801"/>
    <lineage>
        <taxon>Bacteria</taxon>
        <taxon>Pseudomonadati</taxon>
        <taxon>Pseudomonadota</taxon>
        <taxon>Alphaproteobacteria</taxon>
        <taxon>Hyphomicrobiales</taxon>
        <taxon>Devosiaceae</taxon>
        <taxon>Devosia</taxon>
    </lineage>
</organism>
<evidence type="ECO:0000313" key="1">
    <source>
        <dbReference type="EMBL" id="MBJ3785598.1"/>
    </source>
</evidence>
<comment type="caution">
    <text evidence="1">The sequence shown here is derived from an EMBL/GenBank/DDBJ whole genome shotgun (WGS) entry which is preliminary data.</text>
</comment>
<dbReference type="Proteomes" id="UP000602124">
    <property type="component" value="Unassembled WGS sequence"/>
</dbReference>
<dbReference type="EMBL" id="JAEKMH010000002">
    <property type="protein sequence ID" value="MBJ3785598.1"/>
    <property type="molecule type" value="Genomic_DNA"/>
</dbReference>